<dbReference type="RefSeq" id="WP_306091371.1">
    <property type="nucleotide sequence ID" value="NZ_CP120992.1"/>
</dbReference>
<dbReference type="Proteomes" id="UP001229952">
    <property type="component" value="Chromosome"/>
</dbReference>
<accession>A0ABY9IAY6</accession>
<dbReference type="EMBL" id="CP120992">
    <property type="protein sequence ID" value="WLQ43960.1"/>
    <property type="molecule type" value="Genomic_DNA"/>
</dbReference>
<evidence type="ECO:0000313" key="2">
    <source>
        <dbReference type="EMBL" id="WLQ43960.1"/>
    </source>
</evidence>
<evidence type="ECO:0000313" key="3">
    <source>
        <dbReference type="Proteomes" id="UP001229952"/>
    </source>
</evidence>
<proteinExistence type="predicted"/>
<keyword evidence="3" id="KW-1185">Reference proteome</keyword>
<evidence type="ECO:0000256" key="1">
    <source>
        <dbReference type="SAM" id="Phobius"/>
    </source>
</evidence>
<organism evidence="2 3">
    <name type="scientific">Streptomyces laculatispora</name>
    <dbReference type="NCBI Taxonomy" id="887464"/>
    <lineage>
        <taxon>Bacteria</taxon>
        <taxon>Bacillati</taxon>
        <taxon>Actinomycetota</taxon>
        <taxon>Actinomycetes</taxon>
        <taxon>Kitasatosporales</taxon>
        <taxon>Streptomycetaceae</taxon>
        <taxon>Streptomyces</taxon>
    </lineage>
</organism>
<sequence length="160" mass="17427">MQGEPIAKRCSRIYRLWLFIPASGMAAVWLALYERAPAAVPSPQFYILCRTPGSLKALSLASALFIVTAAAVSVTGTVWAIRTPSRRPLRPMLHLAVALILLVGADSMDYLGSGIAYRTAVHNGANIAICEGAYHVTPGWFFFLTPEDRGQWPSQAVEPR</sequence>
<reference evidence="2 3" key="1">
    <citation type="submission" date="2023-03" db="EMBL/GenBank/DDBJ databases">
        <title>Isolation and description of six Streptomyces strains from soil environments, able to metabolize different microbial glucans.</title>
        <authorList>
            <person name="Widen T."/>
            <person name="Larsbrink J."/>
        </authorList>
    </citation>
    <scope>NUCLEOTIDE SEQUENCE [LARGE SCALE GENOMIC DNA]</scope>
    <source>
        <strain evidence="2 3">Mut2</strain>
    </source>
</reference>
<evidence type="ECO:0008006" key="4">
    <source>
        <dbReference type="Google" id="ProtNLM"/>
    </source>
</evidence>
<name>A0ABY9IAY6_9ACTN</name>
<keyword evidence="1" id="KW-1133">Transmembrane helix</keyword>
<keyword evidence="1" id="KW-0472">Membrane</keyword>
<feature type="transmembrane region" description="Helical" evidence="1">
    <location>
        <begin position="12"/>
        <end position="32"/>
    </location>
</feature>
<feature type="transmembrane region" description="Helical" evidence="1">
    <location>
        <begin position="60"/>
        <end position="81"/>
    </location>
</feature>
<gene>
    <name evidence="2" type="ORF">P8A22_31025</name>
</gene>
<protein>
    <recommendedName>
        <fullName evidence="4">DUF998 domain-containing protein</fullName>
    </recommendedName>
</protein>
<keyword evidence="1" id="KW-0812">Transmembrane</keyword>